<reference evidence="2 3" key="1">
    <citation type="submission" date="2024-09" db="EMBL/GenBank/DDBJ databases">
        <authorList>
            <person name="Sun Q."/>
            <person name="Mori K."/>
        </authorList>
    </citation>
    <scope>NUCLEOTIDE SEQUENCE [LARGE SCALE GENOMIC DNA]</scope>
    <source>
        <strain evidence="2 3">JCM 13503</strain>
    </source>
</reference>
<sequence length="160" mass="18054">MNKVAVVVMALLPVVLSACRTEATKVDSPPSSMSVNLKKLDEIFVQRMGFKKIECPQYFISLLPKTKATIEQRCLVSPSQPEQVLLGLSEELKQLGKVEMQWRFDVGSWTSSYVSSDKRFELLVSLQSPNASEYTQQDPNVRDYGTVGTFYLEEKKPKAK</sequence>
<evidence type="ECO:0000313" key="2">
    <source>
        <dbReference type="EMBL" id="MFB9992695.1"/>
    </source>
</evidence>
<dbReference type="EMBL" id="JBHLYR010000037">
    <property type="protein sequence ID" value="MFB9992695.1"/>
    <property type="molecule type" value="Genomic_DNA"/>
</dbReference>
<proteinExistence type="predicted"/>
<dbReference type="Proteomes" id="UP001589733">
    <property type="component" value="Unassembled WGS sequence"/>
</dbReference>
<evidence type="ECO:0000256" key="1">
    <source>
        <dbReference type="SAM" id="SignalP"/>
    </source>
</evidence>
<protein>
    <recommendedName>
        <fullName evidence="4">Lipoprotein</fullName>
    </recommendedName>
</protein>
<feature type="chain" id="PRO_5045690726" description="Lipoprotein" evidence="1">
    <location>
        <begin position="21"/>
        <end position="160"/>
    </location>
</feature>
<keyword evidence="1" id="KW-0732">Signal</keyword>
<comment type="caution">
    <text evidence="2">The sequence shown here is derived from an EMBL/GenBank/DDBJ whole genome shotgun (WGS) entry which is preliminary data.</text>
</comment>
<keyword evidence="3" id="KW-1185">Reference proteome</keyword>
<name>A0ABV6AZ23_9DEIO</name>
<evidence type="ECO:0008006" key="4">
    <source>
        <dbReference type="Google" id="ProtNLM"/>
    </source>
</evidence>
<gene>
    <name evidence="2" type="ORF">ACFFLM_12020</name>
</gene>
<organism evidence="2 3">
    <name type="scientific">Deinococcus oregonensis</name>
    <dbReference type="NCBI Taxonomy" id="1805970"/>
    <lineage>
        <taxon>Bacteria</taxon>
        <taxon>Thermotogati</taxon>
        <taxon>Deinococcota</taxon>
        <taxon>Deinococci</taxon>
        <taxon>Deinococcales</taxon>
        <taxon>Deinococcaceae</taxon>
        <taxon>Deinococcus</taxon>
    </lineage>
</organism>
<evidence type="ECO:0000313" key="3">
    <source>
        <dbReference type="Proteomes" id="UP001589733"/>
    </source>
</evidence>
<feature type="signal peptide" evidence="1">
    <location>
        <begin position="1"/>
        <end position="20"/>
    </location>
</feature>
<accession>A0ABV6AZ23</accession>
<dbReference type="RefSeq" id="WP_380010093.1">
    <property type="nucleotide sequence ID" value="NZ_JBHLYR010000037.1"/>
</dbReference>
<dbReference type="PROSITE" id="PS51257">
    <property type="entry name" value="PROKAR_LIPOPROTEIN"/>
    <property type="match status" value="1"/>
</dbReference>